<name>A0ABZ2U6T3_9ACTN</name>
<dbReference type="Pfam" id="PF10739">
    <property type="entry name" value="DUF2550"/>
    <property type="match status" value="1"/>
</dbReference>
<feature type="transmembrane region" description="Helical" evidence="1">
    <location>
        <begin position="6"/>
        <end position="25"/>
    </location>
</feature>
<keyword evidence="1" id="KW-0812">Transmembrane</keyword>
<evidence type="ECO:0000313" key="2">
    <source>
        <dbReference type="EMBL" id="WYY09485.1"/>
    </source>
</evidence>
<dbReference type="EMBL" id="CP136137">
    <property type="protein sequence ID" value="WYY09485.1"/>
    <property type="molecule type" value="Genomic_DNA"/>
</dbReference>
<reference evidence="2 3" key="1">
    <citation type="journal article" date="2023" name="Virus Evol.">
        <title>Computational host range prediction-The good, the bad, and the ugly.</title>
        <authorList>
            <person name="Howell A.A."/>
            <person name="Versoza C.J."/>
            <person name="Pfeifer S.P."/>
        </authorList>
    </citation>
    <scope>NUCLEOTIDE SEQUENCE [LARGE SCALE GENOMIC DNA]</scope>
    <source>
        <strain evidence="2 3">1610/1b</strain>
    </source>
</reference>
<organism evidence="2 3">
    <name type="scientific">Gordonia hydrophobica</name>
    <dbReference type="NCBI Taxonomy" id="40516"/>
    <lineage>
        <taxon>Bacteria</taxon>
        <taxon>Bacillati</taxon>
        <taxon>Actinomycetota</taxon>
        <taxon>Actinomycetes</taxon>
        <taxon>Mycobacteriales</taxon>
        <taxon>Gordoniaceae</taxon>
        <taxon>Gordonia</taxon>
    </lineage>
</organism>
<proteinExistence type="predicted"/>
<keyword evidence="3" id="KW-1185">Reference proteome</keyword>
<gene>
    <name evidence="2" type="ORF">RVF87_00070</name>
</gene>
<keyword evidence="1" id="KW-0472">Membrane</keyword>
<dbReference type="InterPro" id="IPR019675">
    <property type="entry name" value="DUF2550"/>
</dbReference>
<accession>A0ABZ2U6T3</accession>
<sequence>MWVWLIVAVVIAGLLISAGVMYRLVEVRRAGTPVLLRSLPAEADHGWRHGSVHYGEEALAYYRLSSLRPGPTVSMSRRRIEIVGRRSPVGTELEIMDPRDSIVELAIGRTDKAARYELGMSPEVHTAFLSWIESRQPRRARRRPAA</sequence>
<protein>
    <submittedName>
        <fullName evidence="2">DUF2550 domain-containing protein</fullName>
    </submittedName>
</protein>
<evidence type="ECO:0000256" key="1">
    <source>
        <dbReference type="SAM" id="Phobius"/>
    </source>
</evidence>
<keyword evidence="1" id="KW-1133">Transmembrane helix</keyword>
<dbReference type="RefSeq" id="WP_066165577.1">
    <property type="nucleotide sequence ID" value="NZ_CP136137.1"/>
</dbReference>
<evidence type="ECO:0000313" key="3">
    <source>
        <dbReference type="Proteomes" id="UP001479933"/>
    </source>
</evidence>
<dbReference type="Proteomes" id="UP001479933">
    <property type="component" value="Chromosome"/>
</dbReference>